<dbReference type="SUPFAM" id="SSF46938">
    <property type="entry name" value="CRAL/TRIO N-terminal domain"/>
    <property type="match status" value="1"/>
</dbReference>
<feature type="domain" description="DUF6824" evidence="1">
    <location>
        <begin position="339"/>
        <end position="422"/>
    </location>
</feature>
<dbReference type="InParanoid" id="A0A1E7FNU7"/>
<dbReference type="KEGG" id="fcy:FRACYDRAFT_235833"/>
<protein>
    <recommendedName>
        <fullName evidence="1">DUF6824 domain-containing protein</fullName>
    </recommendedName>
</protein>
<dbReference type="OrthoDB" id="42195at2759"/>
<dbReference type="InterPro" id="IPR036273">
    <property type="entry name" value="CRAL/TRIO_N_dom_sf"/>
</dbReference>
<organism evidence="2 3">
    <name type="scientific">Fragilariopsis cylindrus CCMP1102</name>
    <dbReference type="NCBI Taxonomy" id="635003"/>
    <lineage>
        <taxon>Eukaryota</taxon>
        <taxon>Sar</taxon>
        <taxon>Stramenopiles</taxon>
        <taxon>Ochrophyta</taxon>
        <taxon>Bacillariophyta</taxon>
        <taxon>Bacillariophyceae</taxon>
        <taxon>Bacillariophycidae</taxon>
        <taxon>Bacillariales</taxon>
        <taxon>Bacillariaceae</taxon>
        <taxon>Fragilariopsis</taxon>
    </lineage>
</organism>
<dbReference type="InterPro" id="IPR036865">
    <property type="entry name" value="CRAL-TRIO_dom_sf"/>
</dbReference>
<dbReference type="AlphaFoldDB" id="A0A1E7FNU7"/>
<gene>
    <name evidence="2" type="ORF">FRACYDRAFT_235833</name>
</gene>
<dbReference type="EMBL" id="KV784355">
    <property type="protein sequence ID" value="OEU19775.1"/>
    <property type="molecule type" value="Genomic_DNA"/>
</dbReference>
<dbReference type="Gene3D" id="3.40.525.10">
    <property type="entry name" value="CRAL-TRIO lipid binding domain"/>
    <property type="match status" value="1"/>
</dbReference>
<evidence type="ECO:0000259" key="1">
    <source>
        <dbReference type="Pfam" id="PF20710"/>
    </source>
</evidence>
<proteinExistence type="predicted"/>
<keyword evidence="3" id="KW-1185">Reference proteome</keyword>
<evidence type="ECO:0000313" key="2">
    <source>
        <dbReference type="EMBL" id="OEU19775.1"/>
    </source>
</evidence>
<dbReference type="Pfam" id="PF20710">
    <property type="entry name" value="DUF6824"/>
    <property type="match status" value="1"/>
</dbReference>
<dbReference type="InterPro" id="IPR049227">
    <property type="entry name" value="DUF6824"/>
</dbReference>
<evidence type="ECO:0000313" key="3">
    <source>
        <dbReference type="Proteomes" id="UP000095751"/>
    </source>
</evidence>
<accession>A0A1E7FNU7</accession>
<dbReference type="Proteomes" id="UP000095751">
    <property type="component" value="Unassembled WGS sequence"/>
</dbReference>
<name>A0A1E7FNU7_9STRA</name>
<reference evidence="2 3" key="1">
    <citation type="submission" date="2016-09" db="EMBL/GenBank/DDBJ databases">
        <title>Extensive genetic diversity and differential bi-allelic expression allows diatom success in the polar Southern Ocean.</title>
        <authorList>
            <consortium name="DOE Joint Genome Institute"/>
            <person name="Mock T."/>
            <person name="Otillar R.P."/>
            <person name="Strauss J."/>
            <person name="Dupont C."/>
            <person name="Frickenhaus S."/>
            <person name="Maumus F."/>
            <person name="Mcmullan M."/>
            <person name="Sanges R."/>
            <person name="Schmutz J."/>
            <person name="Toseland A."/>
            <person name="Valas R."/>
            <person name="Veluchamy A."/>
            <person name="Ward B.J."/>
            <person name="Allen A."/>
            <person name="Barry K."/>
            <person name="Falciatore A."/>
            <person name="Ferrante M."/>
            <person name="Fortunato A.E."/>
            <person name="Gloeckner G."/>
            <person name="Gruber A."/>
            <person name="Hipkin R."/>
            <person name="Janech M."/>
            <person name="Kroth P."/>
            <person name="Leese F."/>
            <person name="Lindquist E."/>
            <person name="Lyon B.R."/>
            <person name="Martin J."/>
            <person name="Mayer C."/>
            <person name="Parker M."/>
            <person name="Quesneville H."/>
            <person name="Raymond J."/>
            <person name="Uhlig C."/>
            <person name="Valentin K.U."/>
            <person name="Worden A.Z."/>
            <person name="Armbrust E.V."/>
            <person name="Bowler C."/>
            <person name="Green B."/>
            <person name="Moulton V."/>
            <person name="Van Oosterhout C."/>
            <person name="Grigoriev I."/>
        </authorList>
    </citation>
    <scope>NUCLEOTIDE SEQUENCE [LARGE SCALE GENOMIC DNA]</scope>
    <source>
        <strain evidence="2 3">CCMP1102</strain>
    </source>
</reference>
<sequence>MEGREVASASAETVDALLASELNNMTVADRTNVFEFIFMQEIHGVAQYAPEEYCSKKIQKSLHLLSEALTYIKDKPAYDKCQEIAASNEATFVNDEVFRLKFLRAEQFNPQKAAERMVKNLNLLYRYLGSVGLTRPIRISDLDVEGLQILKLGTLQLLPFRDRSGRRIAVRIGPLGLDFIKNEETMMKNLLYLFQVLAEDVESQKRGLVMISFPSINFDPSTISDPKAKRLIYEWLDSTAIRIAASHICLPDKPWFRALGSMFLIASTPSVRVRTRLHHEAQYKMMGYGIPGDQLPIKNSGTIKTQNQKKWIAFRQMKDVAVKQDGSPNKEIFCPSTKDVLAIGGMHFYKFPGNVAYREMLQSKLGDYDNATSVQEKIRITNDVLVDIEASGGRFLVRDKRGWWAPANEQTARIKVSNAFRDVRKSNRARENRKRIKSDTHKFVKIGSQHCPCHE</sequence>